<gene>
    <name evidence="4" type="ORF">BaOVIS_008980</name>
</gene>
<keyword evidence="1 4" id="KW-0808">Transferase</keyword>
<dbReference type="AlphaFoldDB" id="A0A9W5T8P3"/>
<evidence type="ECO:0000259" key="3">
    <source>
        <dbReference type="Pfam" id="PF02926"/>
    </source>
</evidence>
<keyword evidence="1 4" id="KW-0489">Methyltransferase</keyword>
<name>A0A9W5T8P3_BABOV</name>
<dbReference type="Gene3D" id="3.30.2130.30">
    <property type="match status" value="1"/>
</dbReference>
<sequence length="546" mass="61278">MAPTWSHTYRLFARCIRGLEDALSRELVSFGFPRDSLIKSNSGIYIEDGSLLRLYFLSYFSRLSNGMFLEAGRFRVKDKLSFTEQCSSLSWNHIICPTSTFRVDSFVKDRSCFIHSNRYGSQLVKDGIIQHYRGLQTDLTPTVSLKDPEIKVQLHVDRGEATLLIDGVGYPTSARHYRYKPEISDIDPTIAVALINDMGIASYQSHGSCVHHYERLCRDCILDRSVNNGNTTSSQNINIANECPEDNKTNSASILKYIQHKEADSTKHDRIDQPKYDPPPGMVVELFAGCGTFLIESAMLAARIAPGSLSPRFAFQRFATYSHDAFCRLQVYASNLKVPVDSDHYKALERTFVGLESCWEKVEACLYSAERAGVLDLVRIIQSDYLKDGLYDLNRDRNPGETWRFLVAQLPRLTNQFGTLPDTKYNATDNVPISSGNSSVMGSGGRQIPKPTSLTQGTLAGCSIPNKHIQRRSSQLDPYRYYQLLRNVSRLCRKLFDHDAKSLLVAPYVLQKGEIETAFGTPLRGGRQFVKGGVPSTAYHGGITDI</sequence>
<feature type="domain" description="THUMP" evidence="3">
    <location>
        <begin position="83"/>
        <end position="166"/>
    </location>
</feature>
<dbReference type="Pfam" id="PF01170">
    <property type="entry name" value="UPF0020"/>
    <property type="match status" value="1"/>
</dbReference>
<dbReference type="SUPFAM" id="SSF53335">
    <property type="entry name" value="S-adenosyl-L-methionine-dependent methyltransferases"/>
    <property type="match status" value="1"/>
</dbReference>
<keyword evidence="5" id="KW-1185">Reference proteome</keyword>
<dbReference type="Pfam" id="PF02926">
    <property type="entry name" value="THUMP"/>
    <property type="match status" value="1"/>
</dbReference>
<dbReference type="InterPro" id="IPR029063">
    <property type="entry name" value="SAM-dependent_MTases_sf"/>
</dbReference>
<evidence type="ECO:0000256" key="1">
    <source>
        <dbReference type="ARBA" id="ARBA00022603"/>
    </source>
</evidence>
<evidence type="ECO:0000259" key="2">
    <source>
        <dbReference type="Pfam" id="PF01170"/>
    </source>
</evidence>
<dbReference type="OrthoDB" id="416496at2759"/>
<dbReference type="PANTHER" id="PTHR47313">
    <property type="entry name" value="RIBOSOMAL RNA LARGE SUBUNIT METHYLTRANSFERASE K/L"/>
    <property type="match status" value="1"/>
</dbReference>
<evidence type="ECO:0000313" key="5">
    <source>
        <dbReference type="Proteomes" id="UP001057455"/>
    </source>
</evidence>
<dbReference type="GO" id="GO:0003723">
    <property type="term" value="F:RNA binding"/>
    <property type="evidence" value="ECO:0007669"/>
    <property type="project" value="InterPro"/>
</dbReference>
<dbReference type="GO" id="GO:0070043">
    <property type="term" value="F:rRNA (guanine-N7-)-methyltransferase activity"/>
    <property type="evidence" value="ECO:0007669"/>
    <property type="project" value="TreeGrafter"/>
</dbReference>
<dbReference type="InterPro" id="IPR000241">
    <property type="entry name" value="RlmKL-like_Mtase"/>
</dbReference>
<proteinExistence type="predicted"/>
<evidence type="ECO:0000313" key="4">
    <source>
        <dbReference type="EMBL" id="GFE53494.1"/>
    </source>
</evidence>
<reference evidence="4" key="1">
    <citation type="submission" date="2019-12" db="EMBL/GenBank/DDBJ databases">
        <title>Genome sequence of Babesia ovis.</title>
        <authorList>
            <person name="Yamagishi J."/>
            <person name="Sevinc F."/>
            <person name="Xuan X."/>
        </authorList>
    </citation>
    <scope>NUCLEOTIDE SEQUENCE</scope>
    <source>
        <strain evidence="4">Selcuk</strain>
    </source>
</reference>
<protein>
    <submittedName>
        <fullName evidence="4">50S rRNA methyltransferase</fullName>
    </submittedName>
</protein>
<dbReference type="GO" id="GO:0043527">
    <property type="term" value="C:tRNA methyltransferase complex"/>
    <property type="evidence" value="ECO:0007669"/>
    <property type="project" value="UniProtKB-ARBA"/>
</dbReference>
<dbReference type="EMBL" id="BLIY01000006">
    <property type="protein sequence ID" value="GFE53494.1"/>
    <property type="molecule type" value="Genomic_DNA"/>
</dbReference>
<dbReference type="PANTHER" id="PTHR47313:SF1">
    <property type="entry name" value="RIBOSOMAL RNA LARGE SUBUNIT METHYLTRANSFERASE K_L"/>
    <property type="match status" value="1"/>
</dbReference>
<dbReference type="GO" id="GO:0008990">
    <property type="term" value="F:rRNA (guanine-N2-)-methyltransferase activity"/>
    <property type="evidence" value="ECO:0007669"/>
    <property type="project" value="TreeGrafter"/>
</dbReference>
<accession>A0A9W5T8P3</accession>
<organism evidence="4 5">
    <name type="scientific">Babesia ovis</name>
    <dbReference type="NCBI Taxonomy" id="5869"/>
    <lineage>
        <taxon>Eukaryota</taxon>
        <taxon>Sar</taxon>
        <taxon>Alveolata</taxon>
        <taxon>Apicomplexa</taxon>
        <taxon>Aconoidasida</taxon>
        <taxon>Piroplasmida</taxon>
        <taxon>Babesiidae</taxon>
        <taxon>Babesia</taxon>
    </lineage>
</organism>
<dbReference type="InterPro" id="IPR004114">
    <property type="entry name" value="THUMP_dom"/>
</dbReference>
<comment type="caution">
    <text evidence="4">The sequence shown here is derived from an EMBL/GenBank/DDBJ whole genome shotgun (WGS) entry which is preliminary data.</text>
</comment>
<feature type="domain" description="Ribosomal RNA large subunit methyltransferase K/L-like methyltransferase" evidence="2">
    <location>
        <begin position="287"/>
        <end position="385"/>
    </location>
</feature>
<dbReference type="CDD" id="cd11715">
    <property type="entry name" value="THUMP_AdoMetMT"/>
    <property type="match status" value="1"/>
</dbReference>
<dbReference type="Proteomes" id="UP001057455">
    <property type="component" value="Unassembled WGS sequence"/>
</dbReference>